<feature type="transmembrane region" description="Helical" evidence="6">
    <location>
        <begin position="94"/>
        <end position="118"/>
    </location>
</feature>
<evidence type="ECO:0000256" key="5">
    <source>
        <dbReference type="ARBA" id="ARBA00023136"/>
    </source>
</evidence>
<dbReference type="STRING" id="1676925.ENSPKIP00000032547"/>
<comment type="caution">
    <text evidence="6">Lacks conserved residue(s) required for the propagation of feature annotation.</text>
</comment>
<dbReference type="InterPro" id="IPR050579">
    <property type="entry name" value="PMP-22/EMP/MP20-like"/>
</dbReference>
<sequence length="180" mass="20015">MLLLLFGIVVLHLAALTVLFVSTVFSAWTVGDSSSSDLWTNCTSLNEGYHCVSTYSGEWMLAVQSLMVLSVSFCGIAFFIFFCQIFTLKKGGRFILTGIVHIIASLLVLSAAIIYTLMSPEWVPEASRYQVDHRSLWRAGECLGVLRNWLASFLFTVINKSVIGWHVTSLDVDQAHDWVG</sequence>
<dbReference type="GeneTree" id="ENSGT00950000182696"/>
<dbReference type="InterPro" id="IPR004031">
    <property type="entry name" value="PMP22/EMP/MP20/Claudin"/>
</dbReference>
<name>A0A3B3SPB1_9TELE</name>
<protein>
    <submittedName>
        <fullName evidence="7">Peripheral myelin protein 22a</fullName>
    </submittedName>
</protein>
<evidence type="ECO:0000256" key="6">
    <source>
        <dbReference type="RuleBase" id="RU363088"/>
    </source>
</evidence>
<keyword evidence="4 6" id="KW-1133">Transmembrane helix</keyword>
<dbReference type="Gene3D" id="1.20.140.150">
    <property type="match status" value="1"/>
</dbReference>
<dbReference type="Ensembl" id="ENSPKIT00000013416.1">
    <property type="protein sequence ID" value="ENSPKIP00000032547.1"/>
    <property type="gene ID" value="ENSPKIG00000012607.1"/>
</dbReference>
<dbReference type="InterPro" id="IPR004032">
    <property type="entry name" value="PMP22_EMP_MP20"/>
</dbReference>
<reference evidence="7" key="1">
    <citation type="submission" date="2025-08" db="UniProtKB">
        <authorList>
            <consortium name="Ensembl"/>
        </authorList>
    </citation>
    <scope>IDENTIFICATION</scope>
</reference>
<keyword evidence="5 6" id="KW-0472">Membrane</keyword>
<dbReference type="PANTHER" id="PTHR10671">
    <property type="entry name" value="EPITHELIAL MEMBRANE PROTEIN-RELATED"/>
    <property type="match status" value="1"/>
</dbReference>
<evidence type="ECO:0000313" key="7">
    <source>
        <dbReference type="Ensembl" id="ENSPKIP00000032547.1"/>
    </source>
</evidence>
<keyword evidence="8" id="KW-1185">Reference proteome</keyword>
<comment type="similarity">
    <text evidence="2 6">Belongs to the PMP-22/EMP/MP20 family.</text>
</comment>
<organism evidence="7 8">
    <name type="scientific">Paramormyrops kingsleyae</name>
    <dbReference type="NCBI Taxonomy" id="1676925"/>
    <lineage>
        <taxon>Eukaryota</taxon>
        <taxon>Metazoa</taxon>
        <taxon>Chordata</taxon>
        <taxon>Craniata</taxon>
        <taxon>Vertebrata</taxon>
        <taxon>Euteleostomi</taxon>
        <taxon>Actinopterygii</taxon>
        <taxon>Neopterygii</taxon>
        <taxon>Teleostei</taxon>
        <taxon>Osteoglossocephala</taxon>
        <taxon>Osteoglossomorpha</taxon>
        <taxon>Osteoglossiformes</taxon>
        <taxon>Mormyridae</taxon>
        <taxon>Paramormyrops</taxon>
    </lineage>
</organism>
<dbReference type="Proteomes" id="UP000261540">
    <property type="component" value="Unplaced"/>
</dbReference>
<evidence type="ECO:0000256" key="1">
    <source>
        <dbReference type="ARBA" id="ARBA00004141"/>
    </source>
</evidence>
<dbReference type="GO" id="GO:0005886">
    <property type="term" value="C:plasma membrane"/>
    <property type="evidence" value="ECO:0007669"/>
    <property type="project" value="TreeGrafter"/>
</dbReference>
<proteinExistence type="inferred from homology"/>
<dbReference type="PANTHER" id="PTHR10671:SF7">
    <property type="entry name" value="PERIPHERAL MYELIN PROTEIN 22"/>
    <property type="match status" value="1"/>
</dbReference>
<feature type="transmembrane region" description="Helical" evidence="6">
    <location>
        <begin position="59"/>
        <end position="82"/>
    </location>
</feature>
<dbReference type="AlphaFoldDB" id="A0A3B3SPB1"/>
<keyword evidence="3 6" id="KW-0812">Transmembrane</keyword>
<dbReference type="PRINTS" id="PR01453">
    <property type="entry name" value="EPMEMFAMILY"/>
</dbReference>
<evidence type="ECO:0000313" key="8">
    <source>
        <dbReference type="Proteomes" id="UP000261540"/>
    </source>
</evidence>
<dbReference type="PROSITE" id="PS01221">
    <property type="entry name" value="PMP22_1"/>
    <property type="match status" value="1"/>
</dbReference>
<evidence type="ECO:0000256" key="4">
    <source>
        <dbReference type="ARBA" id="ARBA00022989"/>
    </source>
</evidence>
<accession>A0A3B3SPB1</accession>
<reference evidence="7" key="2">
    <citation type="submission" date="2025-09" db="UniProtKB">
        <authorList>
            <consortium name="Ensembl"/>
        </authorList>
    </citation>
    <scope>IDENTIFICATION</scope>
</reference>
<comment type="subcellular location">
    <subcellularLocation>
        <location evidence="1 6">Membrane</location>
        <topology evidence="1 6">Multi-pass membrane protein</topology>
    </subcellularLocation>
</comment>
<evidence type="ECO:0000256" key="3">
    <source>
        <dbReference type="ARBA" id="ARBA00022692"/>
    </source>
</evidence>
<evidence type="ECO:0000256" key="2">
    <source>
        <dbReference type="ARBA" id="ARBA00006864"/>
    </source>
</evidence>
<dbReference type="Pfam" id="PF00822">
    <property type="entry name" value="PMP22_Claudin"/>
    <property type="match status" value="1"/>
</dbReference>